<sequence length="1102" mass="120350">MATDNDPFATQRVDNAVLVTDLESAGFSNAEEIGRGGFGVVYRCTQTALDRTVAVKVLTADFDDNENRERFLREQRAMGRLTGHPNIANVLQIGTTDSGRLFLVMPYYARGCLDTRVRRHGPLPLDEALRFGVKIAGALETAHRLGILHRDIKPANILLSDYDEPALADFGIARIQGSFETATGTVTGSPAFTAPEVLAGKSPSPASDVYGLGATLFCALTGHAAFERRSGEQLVAQFVRITTEPVPDLREQDIAEDVSAAVERAMATSAPDRHSAATLGEALRRAQFDHGFAVDDMALHTGSGGERPQEALPNSMVVRPAGGGSYPGPTRLPGRTTGNLPVELTSFVGRRHELSEVKRSLETSHLVTLTGFGGVGKTRLALRAADSVRRGFNDGVWLVEFAELSDGSLVADLVAAALGLRDQRASNQLDGLLNFLAPRELLLVLDNCEQVVDAAAELSATLLRGCPQLRILATSREPLGIAGEAVLRVPPLTIPEHVPSLRGTPSYDAVTLFAERAATALPTFTLTEDNAGTVAQICHRLDGLPLPIELAAARVRAMSPEQILQRLTDRYTLLSRSSRTAPTRQQTMRLCVDWSYDLCNPVERLLWARLSVFAGSIELDAAEQICGSDMNAQEVLDALTSLVDKSILIREESGAVVRFRLLDILRDYGREFAQRNEEYADLRCRHRDWYRQLALEAESDWISPRQLDWISRLDREQTNLREVMEFCLGDDPEIGLTIAAALQPFWQARGLFSEGRRWLDRLLAVPWKTPTVERVKALHAHSVLAELQGDLTAASASVAEARMVAQRVSDSTADAFVARAEGTLALYRGDFARARSLLETAIEKFGAHDFSHIEVLHMLGRACDQAGDERGANECYSQALAITESCGEVVHRAATLRALGIAAWRRSDHPGTVELLRHALQLSREVGDLRTTATCLEVLAWIAAENKDARRAAVLIGAAEEMAQSVGTFTLWFPNLLHYHDECERRTMQALGEPTFAASRRDGRGLGFNAAIAYALGEKTPTPPPTPGETAKLTKRERQIAEAVAEGLTNRAIATRLVISPRTVQGHVEHILSKLGFNSRAQIAAWVVEQKPTRHQPPVCSD</sequence>
<proteinExistence type="predicted"/>
<protein>
    <submittedName>
        <fullName evidence="6">Protein kinase</fullName>
    </submittedName>
</protein>
<dbReference type="SMART" id="SM00421">
    <property type="entry name" value="HTH_LUXR"/>
    <property type="match status" value="1"/>
</dbReference>
<dbReference type="SUPFAM" id="SSF46894">
    <property type="entry name" value="C-terminal effector domain of the bipartite response regulators"/>
    <property type="match status" value="1"/>
</dbReference>
<dbReference type="InterPro" id="IPR017441">
    <property type="entry name" value="Protein_kinase_ATP_BS"/>
</dbReference>
<dbReference type="Gene3D" id="1.10.10.10">
    <property type="entry name" value="Winged helix-like DNA-binding domain superfamily/Winged helix DNA-binding domain"/>
    <property type="match status" value="1"/>
</dbReference>
<dbReference type="Pfam" id="PF25872">
    <property type="entry name" value="HTH_77"/>
    <property type="match status" value="1"/>
</dbReference>
<dbReference type="InterPro" id="IPR002182">
    <property type="entry name" value="NB-ARC"/>
</dbReference>
<dbReference type="InterPro" id="IPR058852">
    <property type="entry name" value="HTH_77"/>
</dbReference>
<evidence type="ECO:0000313" key="6">
    <source>
        <dbReference type="EMBL" id="AWK75161.1"/>
    </source>
</evidence>
<evidence type="ECO:0000259" key="5">
    <source>
        <dbReference type="PROSITE" id="PS50043"/>
    </source>
</evidence>
<dbReference type="GO" id="GO:0005524">
    <property type="term" value="F:ATP binding"/>
    <property type="evidence" value="ECO:0007669"/>
    <property type="project" value="UniProtKB-UniRule"/>
</dbReference>
<keyword evidence="2 3" id="KW-0067">ATP-binding</keyword>
<keyword evidence="6" id="KW-0418">Kinase</keyword>
<gene>
    <name evidence="6" type="ORF">CBI38_30015</name>
</gene>
<dbReference type="PANTHER" id="PTHR47691">
    <property type="entry name" value="REGULATOR-RELATED"/>
    <property type="match status" value="1"/>
</dbReference>
<dbReference type="InterPro" id="IPR011009">
    <property type="entry name" value="Kinase-like_dom_sf"/>
</dbReference>
<dbReference type="GO" id="GO:0004672">
    <property type="term" value="F:protein kinase activity"/>
    <property type="evidence" value="ECO:0007669"/>
    <property type="project" value="InterPro"/>
</dbReference>
<dbReference type="KEGG" id="roz:CBI38_30015"/>
<dbReference type="OrthoDB" id="136365at2"/>
<evidence type="ECO:0000256" key="2">
    <source>
        <dbReference type="ARBA" id="ARBA00022840"/>
    </source>
</evidence>
<evidence type="ECO:0000256" key="3">
    <source>
        <dbReference type="PROSITE-ProRule" id="PRU10141"/>
    </source>
</evidence>
<dbReference type="CDD" id="cd14014">
    <property type="entry name" value="STKc_PknB_like"/>
    <property type="match status" value="1"/>
</dbReference>
<dbReference type="GO" id="GO:0043531">
    <property type="term" value="F:ADP binding"/>
    <property type="evidence" value="ECO:0007669"/>
    <property type="project" value="InterPro"/>
</dbReference>
<dbReference type="SUPFAM" id="SSF52540">
    <property type="entry name" value="P-loop containing nucleoside triphosphate hydrolases"/>
    <property type="match status" value="1"/>
</dbReference>
<dbReference type="SMART" id="SM00220">
    <property type="entry name" value="S_TKc"/>
    <property type="match status" value="1"/>
</dbReference>
<dbReference type="PROSITE" id="PS00107">
    <property type="entry name" value="PROTEIN_KINASE_ATP"/>
    <property type="match status" value="1"/>
</dbReference>
<feature type="domain" description="Protein kinase" evidence="4">
    <location>
        <begin position="27"/>
        <end position="293"/>
    </location>
</feature>
<dbReference type="GO" id="GO:0006355">
    <property type="term" value="P:regulation of DNA-templated transcription"/>
    <property type="evidence" value="ECO:0007669"/>
    <property type="project" value="InterPro"/>
</dbReference>
<dbReference type="PRINTS" id="PR00038">
    <property type="entry name" value="HTHLUXR"/>
</dbReference>
<dbReference type="InterPro" id="IPR000792">
    <property type="entry name" value="Tscrpt_reg_LuxR_C"/>
</dbReference>
<dbReference type="AlphaFoldDB" id="A0A2S2C2Q4"/>
<dbReference type="Pfam" id="PF00069">
    <property type="entry name" value="Pkinase"/>
    <property type="match status" value="1"/>
</dbReference>
<evidence type="ECO:0000313" key="7">
    <source>
        <dbReference type="Proteomes" id="UP000245711"/>
    </source>
</evidence>
<dbReference type="Gene3D" id="1.10.510.10">
    <property type="entry name" value="Transferase(Phosphotransferase) domain 1"/>
    <property type="match status" value="1"/>
</dbReference>
<feature type="domain" description="HTH luxR-type" evidence="5">
    <location>
        <begin position="1026"/>
        <end position="1091"/>
    </location>
</feature>
<dbReference type="PROSITE" id="PS50011">
    <property type="entry name" value="PROTEIN_KINASE_DOM"/>
    <property type="match status" value="1"/>
</dbReference>
<evidence type="ECO:0000256" key="1">
    <source>
        <dbReference type="ARBA" id="ARBA00022741"/>
    </source>
</evidence>
<dbReference type="Pfam" id="PF00196">
    <property type="entry name" value="GerE"/>
    <property type="match status" value="1"/>
</dbReference>
<dbReference type="RefSeq" id="WP_109334675.1">
    <property type="nucleotide sequence ID" value="NZ_CP021354.1"/>
</dbReference>
<dbReference type="SUPFAM" id="SSF48452">
    <property type="entry name" value="TPR-like"/>
    <property type="match status" value="1"/>
</dbReference>
<dbReference type="GO" id="GO:0003677">
    <property type="term" value="F:DNA binding"/>
    <property type="evidence" value="ECO:0007669"/>
    <property type="project" value="InterPro"/>
</dbReference>
<keyword evidence="1 3" id="KW-0547">Nucleotide-binding</keyword>
<dbReference type="Pfam" id="PF00931">
    <property type="entry name" value="NB-ARC"/>
    <property type="match status" value="1"/>
</dbReference>
<dbReference type="PROSITE" id="PS00622">
    <property type="entry name" value="HTH_LUXR_1"/>
    <property type="match status" value="1"/>
</dbReference>
<dbReference type="EMBL" id="CP021354">
    <property type="protein sequence ID" value="AWK75161.1"/>
    <property type="molecule type" value="Genomic_DNA"/>
</dbReference>
<organism evidence="6 7">
    <name type="scientific">Rhodococcus oxybenzonivorans</name>
    <dbReference type="NCBI Taxonomy" id="1990687"/>
    <lineage>
        <taxon>Bacteria</taxon>
        <taxon>Bacillati</taxon>
        <taxon>Actinomycetota</taxon>
        <taxon>Actinomycetes</taxon>
        <taxon>Mycobacteriales</taxon>
        <taxon>Nocardiaceae</taxon>
        <taxon>Rhodococcus</taxon>
    </lineage>
</organism>
<dbReference type="PROSITE" id="PS00108">
    <property type="entry name" value="PROTEIN_KINASE_ST"/>
    <property type="match status" value="1"/>
</dbReference>
<name>A0A2S2C2Q4_9NOCA</name>
<dbReference type="CDD" id="cd06170">
    <property type="entry name" value="LuxR_C_like"/>
    <property type="match status" value="1"/>
</dbReference>
<dbReference type="SUPFAM" id="SSF56112">
    <property type="entry name" value="Protein kinase-like (PK-like)"/>
    <property type="match status" value="1"/>
</dbReference>
<accession>A0A2S2C2Q4</accession>
<dbReference type="InterPro" id="IPR011990">
    <property type="entry name" value="TPR-like_helical_dom_sf"/>
</dbReference>
<reference evidence="6 7" key="1">
    <citation type="submission" date="2017-05" db="EMBL/GenBank/DDBJ databases">
        <title>Isolation of Rhodococcus sp. S2-17 biodegrading of BP-3.</title>
        <authorList>
            <person name="Lee Y."/>
            <person name="Kim K.H."/>
            <person name="Chun B.H."/>
            <person name="Jung H.S."/>
            <person name="Jeon C.O."/>
        </authorList>
    </citation>
    <scope>NUCLEOTIDE SEQUENCE [LARGE SCALE GENOMIC DNA]</scope>
    <source>
        <strain evidence="6 7">S2-17</strain>
    </source>
</reference>
<dbReference type="Gene3D" id="3.40.50.300">
    <property type="entry name" value="P-loop containing nucleotide triphosphate hydrolases"/>
    <property type="match status" value="1"/>
</dbReference>
<dbReference type="PANTHER" id="PTHR47691:SF3">
    <property type="entry name" value="HTH-TYPE TRANSCRIPTIONAL REGULATOR RV0890C-RELATED"/>
    <property type="match status" value="1"/>
</dbReference>
<keyword evidence="7" id="KW-1185">Reference proteome</keyword>
<keyword evidence="6" id="KW-0808">Transferase</keyword>
<dbReference type="InterPro" id="IPR036388">
    <property type="entry name" value="WH-like_DNA-bd_sf"/>
</dbReference>
<dbReference type="InterPro" id="IPR008271">
    <property type="entry name" value="Ser/Thr_kinase_AS"/>
</dbReference>
<evidence type="ECO:0000259" key="4">
    <source>
        <dbReference type="PROSITE" id="PS50011"/>
    </source>
</evidence>
<dbReference type="PROSITE" id="PS50043">
    <property type="entry name" value="HTH_LUXR_2"/>
    <property type="match status" value="1"/>
</dbReference>
<dbReference type="InterPro" id="IPR000719">
    <property type="entry name" value="Prot_kinase_dom"/>
</dbReference>
<dbReference type="Gene3D" id="1.25.40.10">
    <property type="entry name" value="Tetratricopeptide repeat domain"/>
    <property type="match status" value="1"/>
</dbReference>
<feature type="binding site" evidence="3">
    <location>
        <position position="56"/>
    </location>
    <ligand>
        <name>ATP</name>
        <dbReference type="ChEBI" id="CHEBI:30616"/>
    </ligand>
</feature>
<dbReference type="Proteomes" id="UP000245711">
    <property type="component" value="Chromosome"/>
</dbReference>
<dbReference type="InterPro" id="IPR016032">
    <property type="entry name" value="Sig_transdc_resp-reg_C-effctor"/>
</dbReference>
<dbReference type="InterPro" id="IPR027417">
    <property type="entry name" value="P-loop_NTPase"/>
</dbReference>
<dbReference type="PRINTS" id="PR00364">
    <property type="entry name" value="DISEASERSIST"/>
</dbReference>